<dbReference type="EMBL" id="AGQV01000001">
    <property type="protein sequence ID" value="EHH69660.1"/>
    <property type="molecule type" value="Genomic_DNA"/>
</dbReference>
<keyword evidence="2" id="KW-1185">Reference proteome</keyword>
<protein>
    <submittedName>
        <fullName evidence="1">Uncharacterized protein</fullName>
    </submittedName>
</protein>
<accession>G6XHK2</accession>
<gene>
    <name evidence="1" type="ORF">GMO_09680</name>
</gene>
<dbReference type="AlphaFoldDB" id="G6XHK2"/>
<evidence type="ECO:0000313" key="2">
    <source>
        <dbReference type="Proteomes" id="UP000004949"/>
    </source>
</evidence>
<dbReference type="STRING" id="1088869.GMO_09680"/>
<proteinExistence type="predicted"/>
<reference evidence="1 2" key="1">
    <citation type="submission" date="2011-10" db="EMBL/GenBank/DDBJ databases">
        <title>Genome sequence of Gluconobacter morbifer G707, isolated from Drosophila gut.</title>
        <authorList>
            <person name="Lee W.-J."/>
            <person name="Kim E.-K."/>
        </authorList>
    </citation>
    <scope>NUCLEOTIDE SEQUENCE [LARGE SCALE GENOMIC DNA]</scope>
    <source>
        <strain evidence="1 2">G707</strain>
    </source>
</reference>
<dbReference type="Proteomes" id="UP000004949">
    <property type="component" value="Unassembled WGS sequence"/>
</dbReference>
<organism evidence="1 2">
    <name type="scientific">Gluconobacter morbifer G707</name>
    <dbReference type="NCBI Taxonomy" id="1088869"/>
    <lineage>
        <taxon>Bacteria</taxon>
        <taxon>Pseudomonadati</taxon>
        <taxon>Pseudomonadota</taxon>
        <taxon>Alphaproteobacteria</taxon>
        <taxon>Acetobacterales</taxon>
        <taxon>Acetobacteraceae</taxon>
        <taxon>Gluconobacter</taxon>
    </lineage>
</organism>
<evidence type="ECO:0000313" key="1">
    <source>
        <dbReference type="EMBL" id="EHH69660.1"/>
    </source>
</evidence>
<comment type="caution">
    <text evidence="1">The sequence shown here is derived from an EMBL/GenBank/DDBJ whole genome shotgun (WGS) entry which is preliminary data.</text>
</comment>
<sequence>MLTVPEILLLRGRRNDALSCRGLNYELRKFPNGAETEDGPFTGM</sequence>
<dbReference type="PATRIC" id="fig|1088869.3.peg.973"/>
<name>G6XHK2_9PROT</name>